<dbReference type="EMBL" id="JBHSBB010000029">
    <property type="protein sequence ID" value="MFC4035798.1"/>
    <property type="molecule type" value="Genomic_DNA"/>
</dbReference>
<organism evidence="2 3">
    <name type="scientific">Streptomyces polygonati</name>
    <dbReference type="NCBI Taxonomy" id="1617087"/>
    <lineage>
        <taxon>Bacteria</taxon>
        <taxon>Bacillati</taxon>
        <taxon>Actinomycetota</taxon>
        <taxon>Actinomycetes</taxon>
        <taxon>Kitasatosporales</taxon>
        <taxon>Streptomycetaceae</taxon>
        <taxon>Streptomyces</taxon>
    </lineage>
</organism>
<sequence>MSRIRPVKPETWTSETLAAVRITAERTFLAMTTMADDHGRHRDNAAIIAGLIWPLRAEHGAVQVEEDLTQLEDAGAICRYIGCDGKRYFHYPTWFKHQKIDKPSASRLPACPKCAPERCGVCKGPCAQRADASPKAPGGFGEDSPNLPGTLEPPARPAPTPPAPTPDTPTPAQDAPGAPATTTQGAGDKPAGQTRLAEASPRTPRKVGEGSAPGSRILDPGSFFPTGRDAPDASSVSAKELIGEYVNSCRERPPGDVIGHLGGITKKLLAEGIAVEHVRAGLRRFGEIQGHPSRLPSLVNDAMNAPGGPGAGLAGPGFRPNVPAHRAWTNPVDAATAYAEEL</sequence>
<gene>
    <name evidence="2" type="ORF">ACFO3J_30650</name>
</gene>
<feature type="compositionally biased region" description="Low complexity" evidence="1">
    <location>
        <begin position="170"/>
        <end position="186"/>
    </location>
</feature>
<feature type="compositionally biased region" description="Pro residues" evidence="1">
    <location>
        <begin position="154"/>
        <end position="169"/>
    </location>
</feature>
<evidence type="ECO:0000313" key="2">
    <source>
        <dbReference type="EMBL" id="MFC4035798.1"/>
    </source>
</evidence>
<dbReference type="RefSeq" id="WP_386436357.1">
    <property type="nucleotide sequence ID" value="NZ_JBHSBB010000029.1"/>
</dbReference>
<accession>A0ABV8HUP5</accession>
<proteinExistence type="predicted"/>
<evidence type="ECO:0000256" key="1">
    <source>
        <dbReference type="SAM" id="MobiDB-lite"/>
    </source>
</evidence>
<reference evidence="3" key="1">
    <citation type="journal article" date="2019" name="Int. J. Syst. Evol. Microbiol.">
        <title>The Global Catalogue of Microorganisms (GCM) 10K type strain sequencing project: providing services to taxonomists for standard genome sequencing and annotation.</title>
        <authorList>
            <consortium name="The Broad Institute Genomics Platform"/>
            <consortium name="The Broad Institute Genome Sequencing Center for Infectious Disease"/>
            <person name="Wu L."/>
            <person name="Ma J."/>
        </authorList>
    </citation>
    <scope>NUCLEOTIDE SEQUENCE [LARGE SCALE GENOMIC DNA]</scope>
    <source>
        <strain evidence="3">CGMCC 4.7237</strain>
    </source>
</reference>
<feature type="region of interest" description="Disordered" evidence="1">
    <location>
        <begin position="128"/>
        <end position="232"/>
    </location>
</feature>
<comment type="caution">
    <text evidence="2">The sequence shown here is derived from an EMBL/GenBank/DDBJ whole genome shotgun (WGS) entry which is preliminary data.</text>
</comment>
<name>A0ABV8HUP5_9ACTN</name>
<keyword evidence="3" id="KW-1185">Reference proteome</keyword>
<evidence type="ECO:0000313" key="3">
    <source>
        <dbReference type="Proteomes" id="UP001595765"/>
    </source>
</evidence>
<dbReference type="Proteomes" id="UP001595765">
    <property type="component" value="Unassembled WGS sequence"/>
</dbReference>
<protein>
    <submittedName>
        <fullName evidence="2">Uncharacterized protein</fullName>
    </submittedName>
</protein>